<dbReference type="SUPFAM" id="SSF56672">
    <property type="entry name" value="DNA/RNA polymerases"/>
    <property type="match status" value="1"/>
</dbReference>
<dbReference type="PANTHER" id="PTHR11439">
    <property type="entry name" value="GAG-POL-RELATED RETROTRANSPOSON"/>
    <property type="match status" value="1"/>
</dbReference>
<dbReference type="Proteomes" id="UP000440732">
    <property type="component" value="Unassembled WGS sequence"/>
</dbReference>
<dbReference type="AlphaFoldDB" id="A0A6A3TV31"/>
<accession>A0A6A3TV31</accession>
<comment type="caution">
    <text evidence="2">The sequence shown here is derived from an EMBL/GenBank/DDBJ whole genome shotgun (WGS) entry which is preliminary data.</text>
</comment>
<protein>
    <recommendedName>
        <fullName evidence="5">Reverse transcriptase Ty1/copia-type domain-containing protein</fullName>
    </recommendedName>
</protein>
<evidence type="ECO:0008006" key="5">
    <source>
        <dbReference type="Google" id="ProtNLM"/>
    </source>
</evidence>
<dbReference type="Proteomes" id="UP000441208">
    <property type="component" value="Unassembled WGS sequence"/>
</dbReference>
<sequence>MEVDYNRAKGELRLCQTQYITRMLERFGQMESFAARNPNVVGQDLRPQAEAAPLSSTKPYRELVGSLLYVANCTRPYISVSMSMLSQYLDKAQDFHWHAAIRVLRYLKGTSKMALVFKRGSSKNVAVSAFCDANWGGDLATRRSTSGVLVLMDGAPVIFKSKRQSSVALSTAETEYMALALTTQELEWLRQLLDEIGMQVARPMLIKVDNQAAISIAHNCGYSPRAKHIDLRLHFIRDHVEAGHIAVEYIASVAQLADYLTKPLATPQFAKLVMASGVKQPHQVEGEC</sequence>
<evidence type="ECO:0000313" key="4">
    <source>
        <dbReference type="Proteomes" id="UP000441208"/>
    </source>
</evidence>
<dbReference type="EMBL" id="QXFZ01000705">
    <property type="protein sequence ID" value="KAE9107432.1"/>
    <property type="molecule type" value="Genomic_DNA"/>
</dbReference>
<name>A0A6A3TV31_9STRA</name>
<evidence type="ECO:0000313" key="1">
    <source>
        <dbReference type="EMBL" id="KAE9107432.1"/>
    </source>
</evidence>
<dbReference type="PANTHER" id="PTHR11439:SF440">
    <property type="entry name" value="INTEGRASE CATALYTIC DOMAIN-CONTAINING PROTEIN"/>
    <property type="match status" value="1"/>
</dbReference>
<reference evidence="3 4" key="1">
    <citation type="submission" date="2018-08" db="EMBL/GenBank/DDBJ databases">
        <title>Genomic investigation of the strawberry pathogen Phytophthora fragariae indicates pathogenicity is determined by transcriptional variation in three key races.</title>
        <authorList>
            <person name="Adams T.M."/>
            <person name="Armitage A.D."/>
            <person name="Sobczyk M.K."/>
            <person name="Bates H.J."/>
            <person name="Dunwell J.M."/>
            <person name="Nellist C.F."/>
            <person name="Harrison R.J."/>
        </authorList>
    </citation>
    <scope>NUCLEOTIDE SEQUENCE [LARGE SCALE GENOMIC DNA]</scope>
    <source>
        <strain evidence="2 3">NOV-5</strain>
        <strain evidence="1 4">NOV-71</strain>
    </source>
</reference>
<evidence type="ECO:0000313" key="2">
    <source>
        <dbReference type="EMBL" id="KAE9142965.1"/>
    </source>
</evidence>
<gene>
    <name evidence="2" type="ORF">PF006_g11986</name>
    <name evidence="1" type="ORF">PF007_g13041</name>
</gene>
<evidence type="ECO:0000313" key="3">
    <source>
        <dbReference type="Proteomes" id="UP000440732"/>
    </source>
</evidence>
<organism evidence="2 3">
    <name type="scientific">Phytophthora fragariae</name>
    <dbReference type="NCBI Taxonomy" id="53985"/>
    <lineage>
        <taxon>Eukaryota</taxon>
        <taxon>Sar</taxon>
        <taxon>Stramenopiles</taxon>
        <taxon>Oomycota</taxon>
        <taxon>Peronosporomycetes</taxon>
        <taxon>Peronosporales</taxon>
        <taxon>Peronosporaceae</taxon>
        <taxon>Phytophthora</taxon>
    </lineage>
</organism>
<proteinExistence type="predicted"/>
<dbReference type="EMBL" id="QXGA01000657">
    <property type="protein sequence ID" value="KAE9142965.1"/>
    <property type="molecule type" value="Genomic_DNA"/>
</dbReference>
<dbReference type="CDD" id="cd09272">
    <property type="entry name" value="RNase_HI_RT_Ty1"/>
    <property type="match status" value="1"/>
</dbReference>
<dbReference type="InterPro" id="IPR043502">
    <property type="entry name" value="DNA/RNA_pol_sf"/>
</dbReference>